<protein>
    <submittedName>
        <fullName evidence="3">Uncharacterized protein</fullName>
    </submittedName>
</protein>
<evidence type="ECO:0000313" key="3">
    <source>
        <dbReference type="EMBL" id="GAA0185624.1"/>
    </source>
</evidence>
<gene>
    <name evidence="3" type="ORF">LIER_32912</name>
</gene>
<comment type="caution">
    <text evidence="3">The sequence shown here is derived from an EMBL/GenBank/DDBJ whole genome shotgun (WGS) entry which is preliminary data.</text>
</comment>
<proteinExistence type="predicted"/>
<evidence type="ECO:0000313" key="4">
    <source>
        <dbReference type="Proteomes" id="UP001454036"/>
    </source>
</evidence>
<feature type="chain" id="PRO_5043528459" evidence="2">
    <location>
        <begin position="23"/>
        <end position="123"/>
    </location>
</feature>
<evidence type="ECO:0000256" key="1">
    <source>
        <dbReference type="ARBA" id="ARBA00022729"/>
    </source>
</evidence>
<accession>A0AAV3RXG7</accession>
<dbReference type="Proteomes" id="UP001454036">
    <property type="component" value="Unassembled WGS sequence"/>
</dbReference>
<dbReference type="GO" id="GO:0001709">
    <property type="term" value="P:cell fate determination"/>
    <property type="evidence" value="ECO:0007669"/>
    <property type="project" value="TreeGrafter"/>
</dbReference>
<evidence type="ECO:0000256" key="2">
    <source>
        <dbReference type="SAM" id="SignalP"/>
    </source>
</evidence>
<name>A0AAV3RXG7_LITER</name>
<dbReference type="InterPro" id="IPR040361">
    <property type="entry name" value="TPD1"/>
</dbReference>
<dbReference type="AlphaFoldDB" id="A0AAV3RXG7"/>
<feature type="signal peptide" evidence="2">
    <location>
        <begin position="1"/>
        <end position="22"/>
    </location>
</feature>
<keyword evidence="4" id="KW-1185">Reference proteome</keyword>
<organism evidence="3 4">
    <name type="scientific">Lithospermum erythrorhizon</name>
    <name type="common">Purple gromwell</name>
    <name type="synonym">Lithospermum officinale var. erythrorhizon</name>
    <dbReference type="NCBI Taxonomy" id="34254"/>
    <lineage>
        <taxon>Eukaryota</taxon>
        <taxon>Viridiplantae</taxon>
        <taxon>Streptophyta</taxon>
        <taxon>Embryophyta</taxon>
        <taxon>Tracheophyta</taxon>
        <taxon>Spermatophyta</taxon>
        <taxon>Magnoliopsida</taxon>
        <taxon>eudicotyledons</taxon>
        <taxon>Gunneridae</taxon>
        <taxon>Pentapetalae</taxon>
        <taxon>asterids</taxon>
        <taxon>lamiids</taxon>
        <taxon>Boraginales</taxon>
        <taxon>Boraginaceae</taxon>
        <taxon>Boraginoideae</taxon>
        <taxon>Lithospermeae</taxon>
        <taxon>Lithospermum</taxon>
    </lineage>
</organism>
<sequence>MATINNFLCLSLFLIIITQGMAAKCYPGRVTIYQKPTGRRIHHKTEWKVSVANECACMQLNVRLSCAGFHSLRFLSPSVLSKSGNLCIINNNNPISPFSTFNFTYVWDHQFVFAPVSSQEACS</sequence>
<keyword evidence="1 2" id="KW-0732">Signal</keyword>
<dbReference type="PANTHER" id="PTHR33184:SF72">
    <property type="entry name" value="BETA-1,3-N-ACETYLGLUCOSAMINYLTRANSFERASE FAMILY PROTEIN"/>
    <property type="match status" value="1"/>
</dbReference>
<dbReference type="EMBL" id="BAABME010012897">
    <property type="protein sequence ID" value="GAA0185624.1"/>
    <property type="molecule type" value="Genomic_DNA"/>
</dbReference>
<reference evidence="3 4" key="1">
    <citation type="submission" date="2024-01" db="EMBL/GenBank/DDBJ databases">
        <title>The complete chloroplast genome sequence of Lithospermum erythrorhizon: insights into the phylogenetic relationship among Boraginaceae species and the maternal lineages of purple gromwells.</title>
        <authorList>
            <person name="Okada T."/>
            <person name="Watanabe K."/>
        </authorList>
    </citation>
    <scope>NUCLEOTIDE SEQUENCE [LARGE SCALE GENOMIC DNA]</scope>
</reference>
<dbReference type="PANTHER" id="PTHR33184">
    <property type="entry name" value="PROTEIN TAPETUM DETERMINANT 1-LIKE-RELATED"/>
    <property type="match status" value="1"/>
</dbReference>
<dbReference type="Pfam" id="PF24068">
    <property type="entry name" value="TPD1_C"/>
    <property type="match status" value="1"/>
</dbReference>